<reference evidence="2" key="1">
    <citation type="submission" date="2022-10" db="EMBL/GenBank/DDBJ databases">
        <title>The WGS of Solirubrobacter ginsenosidimutans DSM 21036.</title>
        <authorList>
            <person name="Jiang Z."/>
        </authorList>
    </citation>
    <scope>NUCLEOTIDE SEQUENCE</scope>
    <source>
        <strain evidence="2">DSM 21036</strain>
    </source>
</reference>
<feature type="chain" id="PRO_5040890264" evidence="1">
    <location>
        <begin position="23"/>
        <end position="239"/>
    </location>
</feature>
<gene>
    <name evidence="2" type="ORF">OM076_09180</name>
</gene>
<evidence type="ECO:0000313" key="3">
    <source>
        <dbReference type="Proteomes" id="UP001149140"/>
    </source>
</evidence>
<feature type="signal peptide" evidence="1">
    <location>
        <begin position="1"/>
        <end position="22"/>
    </location>
</feature>
<organism evidence="2 3">
    <name type="scientific">Solirubrobacter ginsenosidimutans</name>
    <dbReference type="NCBI Taxonomy" id="490573"/>
    <lineage>
        <taxon>Bacteria</taxon>
        <taxon>Bacillati</taxon>
        <taxon>Actinomycetota</taxon>
        <taxon>Thermoleophilia</taxon>
        <taxon>Solirubrobacterales</taxon>
        <taxon>Solirubrobacteraceae</taxon>
        <taxon>Solirubrobacter</taxon>
    </lineage>
</organism>
<evidence type="ECO:0000313" key="2">
    <source>
        <dbReference type="EMBL" id="MDA0160437.1"/>
    </source>
</evidence>
<keyword evidence="1" id="KW-0732">Signal</keyword>
<dbReference type="RefSeq" id="WP_270039269.1">
    <property type="nucleotide sequence ID" value="NZ_JAPDOD010000005.1"/>
</dbReference>
<keyword evidence="3" id="KW-1185">Reference proteome</keyword>
<accession>A0A9X3MQ92</accession>
<name>A0A9X3MQ92_9ACTN</name>
<dbReference type="EMBL" id="JAPDOD010000005">
    <property type="protein sequence ID" value="MDA0160437.1"/>
    <property type="molecule type" value="Genomic_DNA"/>
</dbReference>
<comment type="caution">
    <text evidence="2">The sequence shown here is derived from an EMBL/GenBank/DDBJ whole genome shotgun (WGS) entry which is preliminary data.</text>
</comment>
<protein>
    <submittedName>
        <fullName evidence="2">Uncharacterized protein</fullName>
    </submittedName>
</protein>
<evidence type="ECO:0000256" key="1">
    <source>
        <dbReference type="SAM" id="SignalP"/>
    </source>
</evidence>
<sequence length="239" mass="26248">MFAFAGLAIGVAAAAALLGAEANGSAPPVQPPAALDPANFVRQVTNPWFPLRPGTTLRYRGETDGTPGHDVFSVTHRTKTIQGVRATVVHDRVILHGRTVEDTLDYYAQDKDGNVWYLGEDTKELDRRGNVKSREGTWRAGVDGAEAGIFMPADPRVGQTFRQENYKGHAEDHFKIVSLHASVKVPAVSSHQAMRTREWTPLEPGVRDAKYYVRGKGTVLEETVTGGDERWELVSISNR</sequence>
<dbReference type="AlphaFoldDB" id="A0A9X3MQ92"/>
<proteinExistence type="predicted"/>
<dbReference type="Proteomes" id="UP001149140">
    <property type="component" value="Unassembled WGS sequence"/>
</dbReference>